<protein>
    <submittedName>
        <fullName evidence="1">Uncharacterized protein</fullName>
    </submittedName>
</protein>
<reference evidence="1" key="1">
    <citation type="journal article" date="2020" name="mSystems">
        <title>Genome- and Community-Level Interaction Insights into Carbon Utilization and Element Cycling Functions of Hydrothermarchaeota in Hydrothermal Sediment.</title>
        <authorList>
            <person name="Zhou Z."/>
            <person name="Liu Y."/>
            <person name="Xu W."/>
            <person name="Pan J."/>
            <person name="Luo Z.H."/>
            <person name="Li M."/>
        </authorList>
    </citation>
    <scope>NUCLEOTIDE SEQUENCE [LARGE SCALE GENOMIC DNA]</scope>
    <source>
        <strain evidence="1">HyVt-219</strain>
    </source>
</reference>
<name>A0A7V0QTE6_UNCAE</name>
<sequence length="222" mass="25228">MRREIVKKVKVKKERKKEVGKMKSKGLILGGLVFAFCLTFFVIPTHAQVVFQGPVTVIDAHQRIENIDQNGDGVPDYRRTIMTNVTRQEITDQGQQAEQRFTEIVQVENYIDPLTGDIGPWGSSFVAVTEIRQDSANPQQIPSSYQCGYSPLNLRYENGNPMRTETVLGTSDGVDESWNYMRSDPPNERRLNETEADIHREENVPPDQARQWAIEHGATQLP</sequence>
<evidence type="ECO:0000313" key="1">
    <source>
        <dbReference type="EMBL" id="HDN85383.1"/>
    </source>
</evidence>
<dbReference type="AlphaFoldDB" id="A0A7V0QTE6"/>
<dbReference type="EMBL" id="DRBC01000391">
    <property type="protein sequence ID" value="HDN85383.1"/>
    <property type="molecule type" value="Genomic_DNA"/>
</dbReference>
<accession>A0A7V0QTE6</accession>
<proteinExistence type="predicted"/>
<dbReference type="Proteomes" id="UP000885660">
    <property type="component" value="Unassembled WGS sequence"/>
</dbReference>
<comment type="caution">
    <text evidence="1">The sequence shown here is derived from an EMBL/GenBank/DDBJ whole genome shotgun (WGS) entry which is preliminary data.</text>
</comment>
<gene>
    <name evidence="1" type="ORF">ENG47_06490</name>
</gene>
<organism evidence="1">
    <name type="scientific">Aerophobetes bacterium</name>
    <dbReference type="NCBI Taxonomy" id="2030807"/>
    <lineage>
        <taxon>Bacteria</taxon>
        <taxon>Candidatus Aerophobota</taxon>
    </lineage>
</organism>